<dbReference type="AlphaFoldDB" id="A0A377J8N4"/>
<dbReference type="Proteomes" id="UP000254512">
    <property type="component" value="Unassembled WGS sequence"/>
</dbReference>
<protein>
    <recommendedName>
        <fullName evidence="2">Kinase OspG kinase domain-containing protein</fullName>
    </recommendedName>
</protein>
<dbReference type="Pfam" id="PF22303">
    <property type="entry name" value="OspG_kinase"/>
    <property type="match status" value="1"/>
</dbReference>
<dbReference type="InterPro" id="IPR011009">
    <property type="entry name" value="Kinase-like_dom_sf"/>
</dbReference>
<proteinExistence type="predicted"/>
<organism evidence="3 4">
    <name type="scientific">Grimontia hollisae</name>
    <name type="common">Vibrio hollisae</name>
    <dbReference type="NCBI Taxonomy" id="673"/>
    <lineage>
        <taxon>Bacteria</taxon>
        <taxon>Pseudomonadati</taxon>
        <taxon>Pseudomonadota</taxon>
        <taxon>Gammaproteobacteria</taxon>
        <taxon>Vibrionales</taxon>
        <taxon>Vibrionaceae</taxon>
        <taxon>Grimontia</taxon>
    </lineage>
</organism>
<dbReference type="NCBIfam" id="NF041316">
    <property type="entry name" value="NleH"/>
    <property type="match status" value="1"/>
</dbReference>
<dbReference type="Gene3D" id="1.10.510.10">
    <property type="entry name" value="Transferase(Phosphotransferase) domain 1"/>
    <property type="match status" value="1"/>
</dbReference>
<dbReference type="GO" id="GO:0004672">
    <property type="term" value="F:protein kinase activity"/>
    <property type="evidence" value="ECO:0007669"/>
    <property type="project" value="InterPro"/>
</dbReference>
<keyword evidence="3" id="KW-0808">Transferase</keyword>
<dbReference type="RefSeq" id="WP_181897535.1">
    <property type="nucleotide sequence ID" value="NZ_UGHD01000003.1"/>
</dbReference>
<dbReference type="SUPFAM" id="SSF56112">
    <property type="entry name" value="Protein kinase-like (PK-like)"/>
    <property type="match status" value="1"/>
</dbReference>
<reference evidence="3 4" key="1">
    <citation type="submission" date="2018-06" db="EMBL/GenBank/DDBJ databases">
        <authorList>
            <consortium name="Pathogen Informatics"/>
            <person name="Doyle S."/>
        </authorList>
    </citation>
    <scope>NUCLEOTIDE SEQUENCE [LARGE SCALE GENOMIC DNA]</scope>
    <source>
        <strain evidence="3 4">NCTC11645</strain>
    </source>
</reference>
<evidence type="ECO:0000259" key="2">
    <source>
        <dbReference type="Pfam" id="PF22303"/>
    </source>
</evidence>
<gene>
    <name evidence="3" type="primary">ospG</name>
    <name evidence="3" type="ORF">NCTC11645_03150</name>
</gene>
<evidence type="ECO:0000313" key="4">
    <source>
        <dbReference type="Proteomes" id="UP000254512"/>
    </source>
</evidence>
<feature type="domain" description="Kinase OspG kinase" evidence="2">
    <location>
        <begin position="170"/>
        <end position="293"/>
    </location>
</feature>
<name>A0A377J8N4_GRIHO</name>
<evidence type="ECO:0000313" key="3">
    <source>
        <dbReference type="EMBL" id="STO98166.1"/>
    </source>
</evidence>
<dbReference type="EMBL" id="UGHD01000003">
    <property type="protein sequence ID" value="STO98166.1"/>
    <property type="molecule type" value="Genomic_DNA"/>
</dbReference>
<feature type="region of interest" description="Disordered" evidence="1">
    <location>
        <begin position="1"/>
        <end position="22"/>
    </location>
</feature>
<dbReference type="STRING" id="673.AL542_01350"/>
<dbReference type="PROSITE" id="PS00109">
    <property type="entry name" value="PROTEIN_KINASE_TYR"/>
    <property type="match status" value="1"/>
</dbReference>
<accession>A0A377J8N4</accession>
<dbReference type="Gene3D" id="3.30.200.20">
    <property type="entry name" value="Phosphorylase Kinase, domain 1"/>
    <property type="match status" value="1"/>
</dbReference>
<dbReference type="InterPro" id="IPR054466">
    <property type="entry name" value="OspG_kinase"/>
</dbReference>
<sequence length="330" mass="36265">MKINHNVPSNFAFPSTTRGNIPQQPLSITSVRHVDGNKCFINIPRPDYNISSQKVRVSAPVFPAPDYETSSPRGGASALVYPEPDYDTSTARGGASALVYPEPDYDTSSPRGGASALVYPEPDYDTSTARGSEPAPVYPEPDYKTSSKKVKFVDNLDLKSDVALDVGKKIGFGGCADVYENKSNPDEVLKLFKVKMSKEEVEHEVDCFCKCYGEGSASIIISNNEMLGIRMKKINGTPLANIDALPGKAKNKIESMIEDLESKGIFHCDLTETNILYNSDENKFYCIDITSCSVDLNGSNNSKSLLDAYWGWGRNYIIGYVNDKINFNVQ</sequence>
<evidence type="ECO:0000256" key="1">
    <source>
        <dbReference type="SAM" id="MobiDB-lite"/>
    </source>
</evidence>
<dbReference type="InterPro" id="IPR008266">
    <property type="entry name" value="Tyr_kinase_AS"/>
</dbReference>